<accession>A0A6J6PEB2</accession>
<dbReference type="AlphaFoldDB" id="A0A6J6PEB2"/>
<gene>
    <name evidence="1" type="ORF">UFOPK2342_01131</name>
    <name evidence="2" type="ORF">UFOPK2423_00989</name>
    <name evidence="3" type="ORF">UFOPK4367_00592</name>
</gene>
<evidence type="ECO:0000313" key="3">
    <source>
        <dbReference type="EMBL" id="CAB5074450.1"/>
    </source>
</evidence>
<dbReference type="NCBIfam" id="NF038356">
    <property type="entry name" value="actino_DLW39"/>
    <property type="match status" value="1"/>
</dbReference>
<protein>
    <submittedName>
        <fullName evidence="2">Unannotated protein</fullName>
    </submittedName>
</protein>
<dbReference type="EMBL" id="CAEZXB010000022">
    <property type="protein sequence ID" value="CAB4680777.1"/>
    <property type="molecule type" value="Genomic_DNA"/>
</dbReference>
<proteinExistence type="predicted"/>
<dbReference type="EMBL" id="CAEZXN010000021">
    <property type="protein sequence ID" value="CAB4697840.1"/>
    <property type="molecule type" value="Genomic_DNA"/>
</dbReference>
<dbReference type="EMBL" id="CAFBRC010000029">
    <property type="protein sequence ID" value="CAB5074450.1"/>
    <property type="molecule type" value="Genomic_DNA"/>
</dbReference>
<dbReference type="InterPro" id="IPR047990">
    <property type="entry name" value="DLW39-like"/>
</dbReference>
<sequence>MKKKLLAIVAIFVGIFFAKKKLSARQAEEDLWNTAAED</sequence>
<evidence type="ECO:0000313" key="2">
    <source>
        <dbReference type="EMBL" id="CAB4697840.1"/>
    </source>
</evidence>
<name>A0A6J6PEB2_9ZZZZ</name>
<evidence type="ECO:0000313" key="1">
    <source>
        <dbReference type="EMBL" id="CAB4680777.1"/>
    </source>
</evidence>
<organism evidence="2">
    <name type="scientific">freshwater metagenome</name>
    <dbReference type="NCBI Taxonomy" id="449393"/>
    <lineage>
        <taxon>unclassified sequences</taxon>
        <taxon>metagenomes</taxon>
        <taxon>ecological metagenomes</taxon>
    </lineage>
</organism>
<reference evidence="2" key="1">
    <citation type="submission" date="2020-05" db="EMBL/GenBank/DDBJ databases">
        <authorList>
            <person name="Chiriac C."/>
            <person name="Salcher M."/>
            <person name="Ghai R."/>
            <person name="Kavagutti S V."/>
        </authorList>
    </citation>
    <scope>NUCLEOTIDE SEQUENCE</scope>
</reference>